<organism evidence="7">
    <name type="scientific">Geobacter metallireducens</name>
    <dbReference type="NCBI Taxonomy" id="28232"/>
    <lineage>
        <taxon>Bacteria</taxon>
        <taxon>Pseudomonadati</taxon>
        <taxon>Thermodesulfobacteriota</taxon>
        <taxon>Desulfuromonadia</taxon>
        <taxon>Geobacterales</taxon>
        <taxon>Geobacteraceae</taxon>
        <taxon>Geobacter</taxon>
    </lineage>
</organism>
<keyword evidence="1" id="KW-0479">Metal-binding</keyword>
<dbReference type="EMBL" id="DSOV01000047">
    <property type="protein sequence ID" value="HEN42903.1"/>
    <property type="molecule type" value="Genomic_DNA"/>
</dbReference>
<evidence type="ECO:0000259" key="6">
    <source>
        <dbReference type="PROSITE" id="PS50076"/>
    </source>
</evidence>
<dbReference type="Pfam" id="PF01556">
    <property type="entry name" value="DnaJ_C"/>
    <property type="match status" value="1"/>
</dbReference>
<accession>A0A831U5Q9</accession>
<evidence type="ECO:0000256" key="4">
    <source>
        <dbReference type="ARBA" id="ARBA00022833"/>
    </source>
</evidence>
<dbReference type="GO" id="GO:0042026">
    <property type="term" value="P:protein refolding"/>
    <property type="evidence" value="ECO:0007669"/>
    <property type="project" value="TreeGrafter"/>
</dbReference>
<keyword evidence="5" id="KW-0143">Chaperone</keyword>
<dbReference type="PROSITE" id="PS00636">
    <property type="entry name" value="DNAJ_1"/>
    <property type="match status" value="1"/>
</dbReference>
<dbReference type="InterPro" id="IPR036869">
    <property type="entry name" value="J_dom_sf"/>
</dbReference>
<keyword evidence="4" id="KW-0862">Zinc</keyword>
<evidence type="ECO:0000313" key="7">
    <source>
        <dbReference type="EMBL" id="HEN42903.1"/>
    </source>
</evidence>
<dbReference type="SUPFAM" id="SSF46565">
    <property type="entry name" value="Chaperone J-domain"/>
    <property type="match status" value="1"/>
</dbReference>
<sequence>MAHSDYYEVLGLKKGATEAEIKKAYRKLAVKYHPDKNPGDKAAEDKFKEINEAYAVLSDPQKRAQYDQFGSSGFHQRFSQEDIFRGFDVGDIFKDMGFGTDDIFSRIFGGGGAFRQGGFGFGGGRRKGEDFTMEVHVTFRESYDGGEKRVAFMRDGKREELAVRIPAGVEDGARLRVAGKGGFGSGGGPAGDLYLIIKVGSDPHFTREGDDIIVERQIRFSDALLGASLDVPTLEGTKRIKIPAGIQPGTKIRLKGLGFPRMGKGGKGDLYVRIGVAVPESLTAEQKALVEQLRAKGL</sequence>
<gene>
    <name evidence="7" type="ORF">ENQ87_11135</name>
</gene>
<evidence type="ECO:0000256" key="3">
    <source>
        <dbReference type="ARBA" id="ARBA00022771"/>
    </source>
</evidence>
<dbReference type="FunFam" id="1.10.287.110:FF:000034">
    <property type="entry name" value="Chaperone protein DnaJ"/>
    <property type="match status" value="1"/>
</dbReference>
<dbReference type="InterPro" id="IPR001623">
    <property type="entry name" value="DnaJ_domain"/>
</dbReference>
<dbReference type="PROSITE" id="PS50076">
    <property type="entry name" value="DNAJ_2"/>
    <property type="match status" value="1"/>
</dbReference>
<dbReference type="PANTHER" id="PTHR43096:SF52">
    <property type="entry name" value="DNAJ HOMOLOG 1, MITOCHONDRIAL-RELATED"/>
    <property type="match status" value="1"/>
</dbReference>
<dbReference type="PRINTS" id="PR00625">
    <property type="entry name" value="JDOMAIN"/>
</dbReference>
<evidence type="ECO:0000256" key="2">
    <source>
        <dbReference type="ARBA" id="ARBA00022737"/>
    </source>
</evidence>
<dbReference type="Gene3D" id="2.60.260.20">
    <property type="entry name" value="Urease metallochaperone UreE, N-terminal domain"/>
    <property type="match status" value="2"/>
</dbReference>
<protein>
    <submittedName>
        <fullName evidence="7">J domain-containing protein</fullName>
    </submittedName>
</protein>
<dbReference type="SUPFAM" id="SSF49493">
    <property type="entry name" value="HSP40/DnaJ peptide-binding domain"/>
    <property type="match status" value="2"/>
</dbReference>
<dbReference type="CDD" id="cd10747">
    <property type="entry name" value="DnaJ_C"/>
    <property type="match status" value="1"/>
</dbReference>
<evidence type="ECO:0000256" key="5">
    <source>
        <dbReference type="ARBA" id="ARBA00023186"/>
    </source>
</evidence>
<dbReference type="PANTHER" id="PTHR43096">
    <property type="entry name" value="DNAJ HOMOLOG 1, MITOCHONDRIAL-RELATED"/>
    <property type="match status" value="1"/>
</dbReference>
<dbReference type="InterPro" id="IPR002939">
    <property type="entry name" value="DnaJ_C"/>
</dbReference>
<dbReference type="SMART" id="SM00271">
    <property type="entry name" value="DnaJ"/>
    <property type="match status" value="1"/>
</dbReference>
<proteinExistence type="predicted"/>
<evidence type="ECO:0000256" key="1">
    <source>
        <dbReference type="ARBA" id="ARBA00022723"/>
    </source>
</evidence>
<keyword evidence="2" id="KW-0677">Repeat</keyword>
<dbReference type="GO" id="GO:0051082">
    <property type="term" value="F:unfolded protein binding"/>
    <property type="evidence" value="ECO:0007669"/>
    <property type="project" value="InterPro"/>
</dbReference>
<dbReference type="GO" id="GO:0005737">
    <property type="term" value="C:cytoplasm"/>
    <property type="evidence" value="ECO:0007669"/>
    <property type="project" value="TreeGrafter"/>
</dbReference>
<dbReference type="Gene3D" id="1.10.287.110">
    <property type="entry name" value="DnaJ domain"/>
    <property type="match status" value="1"/>
</dbReference>
<keyword evidence="3" id="KW-0863">Zinc-finger</keyword>
<feature type="domain" description="J" evidence="6">
    <location>
        <begin position="5"/>
        <end position="70"/>
    </location>
</feature>
<reference evidence="7" key="1">
    <citation type="journal article" date="2020" name="mSystems">
        <title>Genome- and Community-Level Interaction Insights into Carbon Utilization and Element Cycling Functions of Hydrothermarchaeota in Hydrothermal Sediment.</title>
        <authorList>
            <person name="Zhou Z."/>
            <person name="Liu Y."/>
            <person name="Xu W."/>
            <person name="Pan J."/>
            <person name="Luo Z.H."/>
            <person name="Li M."/>
        </authorList>
    </citation>
    <scope>NUCLEOTIDE SEQUENCE [LARGE SCALE GENOMIC DNA]</scope>
    <source>
        <strain evidence="7">SpSt-349</strain>
    </source>
</reference>
<dbReference type="CDD" id="cd06257">
    <property type="entry name" value="DnaJ"/>
    <property type="match status" value="1"/>
</dbReference>
<dbReference type="Pfam" id="PF00226">
    <property type="entry name" value="DnaJ"/>
    <property type="match status" value="1"/>
</dbReference>
<dbReference type="AlphaFoldDB" id="A0A831U5Q9"/>
<name>A0A831U5Q9_GEOME</name>
<dbReference type="FunFam" id="2.60.260.20:FF:000005">
    <property type="entry name" value="Chaperone protein dnaJ 1, mitochondrial"/>
    <property type="match status" value="1"/>
</dbReference>
<dbReference type="InterPro" id="IPR018253">
    <property type="entry name" value="DnaJ_domain_CS"/>
</dbReference>
<dbReference type="InterPro" id="IPR008971">
    <property type="entry name" value="HSP40/DnaJ_pept-bd"/>
</dbReference>
<comment type="caution">
    <text evidence="7">The sequence shown here is derived from an EMBL/GenBank/DDBJ whole genome shotgun (WGS) entry which is preliminary data.</text>
</comment>
<dbReference type="GO" id="GO:0008270">
    <property type="term" value="F:zinc ion binding"/>
    <property type="evidence" value="ECO:0007669"/>
    <property type="project" value="UniProtKB-KW"/>
</dbReference>